<gene>
    <name evidence="3" type="ORF">AVEN_190799_1</name>
</gene>
<evidence type="ECO:0000313" key="3">
    <source>
        <dbReference type="EMBL" id="GBM22133.1"/>
    </source>
</evidence>
<keyword evidence="2" id="KW-0732">Signal</keyword>
<dbReference type="AlphaFoldDB" id="A0A4Y2DZ28"/>
<sequence>MFISILLGILFTKASGYAFQESFYGSFYPGGGYQVEEKVGNQEYYYSNPGYGSGGGYNSGPSEFHLSQSFPQSNVQTNERVSYGGQPYNYQYSYPSYQQQAYQPYYYPQSYYQQYYYPSQYYPAAAAYGAPIPPQSSSTPASTVSTPASTTGGSSTPASSTGNEFMLHYIT</sequence>
<dbReference type="Proteomes" id="UP000499080">
    <property type="component" value="Unassembled WGS sequence"/>
</dbReference>
<keyword evidence="4" id="KW-1185">Reference proteome</keyword>
<evidence type="ECO:0000256" key="1">
    <source>
        <dbReference type="SAM" id="MobiDB-lite"/>
    </source>
</evidence>
<comment type="caution">
    <text evidence="3">The sequence shown here is derived from an EMBL/GenBank/DDBJ whole genome shotgun (WGS) entry which is preliminary data.</text>
</comment>
<feature type="signal peptide" evidence="2">
    <location>
        <begin position="1"/>
        <end position="16"/>
    </location>
</feature>
<evidence type="ECO:0000256" key="2">
    <source>
        <dbReference type="SAM" id="SignalP"/>
    </source>
</evidence>
<reference evidence="3 4" key="1">
    <citation type="journal article" date="2019" name="Sci. Rep.">
        <title>Orb-weaving spider Araneus ventricosus genome elucidates the spidroin gene catalogue.</title>
        <authorList>
            <person name="Kono N."/>
            <person name="Nakamura H."/>
            <person name="Ohtoshi R."/>
            <person name="Moran D.A.P."/>
            <person name="Shinohara A."/>
            <person name="Yoshida Y."/>
            <person name="Fujiwara M."/>
            <person name="Mori M."/>
            <person name="Tomita M."/>
            <person name="Arakawa K."/>
        </authorList>
    </citation>
    <scope>NUCLEOTIDE SEQUENCE [LARGE SCALE GENOMIC DNA]</scope>
</reference>
<organism evidence="3 4">
    <name type="scientific">Araneus ventricosus</name>
    <name type="common">Orbweaver spider</name>
    <name type="synonym">Epeira ventricosa</name>
    <dbReference type="NCBI Taxonomy" id="182803"/>
    <lineage>
        <taxon>Eukaryota</taxon>
        <taxon>Metazoa</taxon>
        <taxon>Ecdysozoa</taxon>
        <taxon>Arthropoda</taxon>
        <taxon>Chelicerata</taxon>
        <taxon>Arachnida</taxon>
        <taxon>Araneae</taxon>
        <taxon>Araneomorphae</taxon>
        <taxon>Entelegynae</taxon>
        <taxon>Araneoidea</taxon>
        <taxon>Araneidae</taxon>
        <taxon>Araneus</taxon>
    </lineage>
</organism>
<feature type="region of interest" description="Disordered" evidence="1">
    <location>
        <begin position="135"/>
        <end position="162"/>
    </location>
</feature>
<feature type="chain" id="PRO_5021305350" evidence="2">
    <location>
        <begin position="17"/>
        <end position="171"/>
    </location>
</feature>
<proteinExistence type="predicted"/>
<protein>
    <submittedName>
        <fullName evidence="3">Uncharacterized protein</fullName>
    </submittedName>
</protein>
<accession>A0A4Y2DZ28</accession>
<name>A0A4Y2DZ28_ARAVE</name>
<dbReference type="EMBL" id="BGPR01000475">
    <property type="protein sequence ID" value="GBM22133.1"/>
    <property type="molecule type" value="Genomic_DNA"/>
</dbReference>
<evidence type="ECO:0000313" key="4">
    <source>
        <dbReference type="Proteomes" id="UP000499080"/>
    </source>
</evidence>